<feature type="domain" description="Retroviral polymerase SH3-like" evidence="2">
    <location>
        <begin position="74"/>
        <end position="107"/>
    </location>
</feature>
<dbReference type="Pfam" id="PF07727">
    <property type="entry name" value="RVT_2"/>
    <property type="match status" value="1"/>
</dbReference>
<dbReference type="CDD" id="cd09272">
    <property type="entry name" value="RNase_HI_RT_Ty1"/>
    <property type="match status" value="1"/>
</dbReference>
<evidence type="ECO:0000313" key="4">
    <source>
        <dbReference type="Proteomes" id="UP000233551"/>
    </source>
</evidence>
<protein>
    <submittedName>
        <fullName evidence="3">Uncharacterized protein</fullName>
    </submittedName>
</protein>
<reference evidence="3 4" key="1">
    <citation type="submission" date="2017-11" db="EMBL/GenBank/DDBJ databases">
        <title>De-novo sequencing of pomegranate (Punica granatum L.) genome.</title>
        <authorList>
            <person name="Akparov Z."/>
            <person name="Amiraslanov A."/>
            <person name="Hajiyeva S."/>
            <person name="Abbasov M."/>
            <person name="Kaur K."/>
            <person name="Hamwieh A."/>
            <person name="Solovyev V."/>
            <person name="Salamov A."/>
            <person name="Braich B."/>
            <person name="Kosarev P."/>
            <person name="Mahmoud A."/>
            <person name="Hajiyev E."/>
            <person name="Babayeva S."/>
            <person name="Izzatullayeva V."/>
            <person name="Mammadov A."/>
            <person name="Mammadov A."/>
            <person name="Sharifova S."/>
            <person name="Ojaghi J."/>
            <person name="Eynullazada K."/>
            <person name="Bayramov B."/>
            <person name="Abdulazimova A."/>
            <person name="Shahmuradov I."/>
        </authorList>
    </citation>
    <scope>NUCLEOTIDE SEQUENCE [LARGE SCALE GENOMIC DNA]</scope>
    <source>
        <strain evidence="4">cv. AG2017</strain>
        <tissue evidence="3">Leaf</tissue>
    </source>
</reference>
<dbReference type="InterPro" id="IPR057670">
    <property type="entry name" value="SH3_retrovirus"/>
</dbReference>
<dbReference type="EMBL" id="PGOL01002258">
    <property type="protein sequence ID" value="PKI49250.1"/>
    <property type="molecule type" value="Genomic_DNA"/>
</dbReference>
<keyword evidence="4" id="KW-1185">Reference proteome</keyword>
<gene>
    <name evidence="3" type="ORF">CRG98_030359</name>
</gene>
<comment type="caution">
    <text evidence="3">The sequence shown here is derived from an EMBL/GenBank/DDBJ whole genome shotgun (WGS) entry which is preliminary data.</text>
</comment>
<dbReference type="InterPro" id="IPR013103">
    <property type="entry name" value="RVT_2"/>
</dbReference>
<sequence>MDPELQKQHEHMGVYDMIVHLRRLYQEQARHEWFNVSKTLFQAKLTEGSPDFSKGTPVLMVQGTKKKGKGKKKGYPKETRGYYFYNPTEDKVFVTRTAIFLEKEFLFKGTSVRKLGLGEVLPQNDINQSTGKVAEQPQGVVVQSSTQVTQEPRRSGRIRHEPERYGFLVTQDNDVLLEDNDKPTIYAEAVTGPDSEKWLEAMRFEMESMYTNQVWTLVDPLEGVKPTGSYYGYEIWQMDVKTAFLNGRLLEDVYMTQPEGFVDPQSAEKVCKLQRSIYGLKQTSRSWNLHFDDAVKEFGFIKNEDEPCVYKKDSKKGSLPMLHGISLSKAQSPSTQVERDRMNRIPYASAIGSIMTKEMFLVYGGEEELVVRGYTDASFQSDKDDSRSQSGYVFCLNGGAVSWKSSKQETVADSTTEAEYIAASNAAKEAVWIKKFLTELAVVPSIADPVELYCDNNGAIA</sequence>
<evidence type="ECO:0000259" key="1">
    <source>
        <dbReference type="Pfam" id="PF07727"/>
    </source>
</evidence>
<evidence type="ECO:0000259" key="2">
    <source>
        <dbReference type="Pfam" id="PF25597"/>
    </source>
</evidence>
<dbReference type="Proteomes" id="UP000233551">
    <property type="component" value="Unassembled WGS sequence"/>
</dbReference>
<dbReference type="PANTHER" id="PTHR11439:SF496">
    <property type="entry name" value="RNA-DIRECTED DNA POLYMERASE"/>
    <property type="match status" value="1"/>
</dbReference>
<dbReference type="STRING" id="22663.A0A2I0IZZ1"/>
<dbReference type="Pfam" id="PF25597">
    <property type="entry name" value="SH3_retrovirus"/>
    <property type="match status" value="1"/>
</dbReference>
<accession>A0A2I0IZZ1</accession>
<name>A0A2I0IZZ1_PUNGR</name>
<proteinExistence type="predicted"/>
<dbReference type="PANTHER" id="PTHR11439">
    <property type="entry name" value="GAG-POL-RELATED RETROTRANSPOSON"/>
    <property type="match status" value="1"/>
</dbReference>
<dbReference type="AlphaFoldDB" id="A0A2I0IZZ1"/>
<evidence type="ECO:0000313" key="3">
    <source>
        <dbReference type="EMBL" id="PKI49250.1"/>
    </source>
</evidence>
<organism evidence="3 4">
    <name type="scientific">Punica granatum</name>
    <name type="common">Pomegranate</name>
    <dbReference type="NCBI Taxonomy" id="22663"/>
    <lineage>
        <taxon>Eukaryota</taxon>
        <taxon>Viridiplantae</taxon>
        <taxon>Streptophyta</taxon>
        <taxon>Embryophyta</taxon>
        <taxon>Tracheophyta</taxon>
        <taxon>Spermatophyta</taxon>
        <taxon>Magnoliopsida</taxon>
        <taxon>eudicotyledons</taxon>
        <taxon>Gunneridae</taxon>
        <taxon>Pentapetalae</taxon>
        <taxon>rosids</taxon>
        <taxon>malvids</taxon>
        <taxon>Myrtales</taxon>
        <taxon>Lythraceae</taxon>
        <taxon>Punica</taxon>
    </lineage>
</organism>
<feature type="domain" description="Reverse transcriptase Ty1/copia-type" evidence="1">
    <location>
        <begin position="231"/>
        <end position="316"/>
    </location>
</feature>